<dbReference type="Pfam" id="PF13976">
    <property type="entry name" value="gag_pre-integrs"/>
    <property type="match status" value="1"/>
</dbReference>
<feature type="region of interest" description="Disordered" evidence="2">
    <location>
        <begin position="1422"/>
        <end position="1451"/>
    </location>
</feature>
<sequence length="1574" mass="180307">MDGRINTFKARLPAKEYNQIEGVDWCTMPKSIHLDHHDTAHYIPMYHRTGGFTGHEREVYKSLVSRLIHEGRVIDSIFLDDQPNLHPTFTAIGNKPPVTTVVEGVETTIAPATAEEKAQKRLELKARSTLLMSIPNEHQLKFNSIKDAKSLLQAVEKRFGGNAATKKTQRNLLKQQYENFTASSSEVLYQTFDRLQKLISQLEIHGESISQDDANQKFLRSLSPAWNTYIIVTQATVVNSTTFNNLSDAVICSFFASQPNSPQLDDEDLQQIHLDDLEEMDLRWRMAMLTMKVRRFFKNTGRKFSMNGNETIGFDKSKNRESTRRTVPIETPASSALVSYDRLEGYDWSDQAEDGPTNFALVAYSSTSSNSEVSTDSNCSSSCSENVKILKEQNEQLLKDLRTSKINAITHKTELRRKLKLAHKQKDEIQLTIENFKNSSKSLGKLIDSQIADKCKASLGYNAVPPPYTRNFLPSKPDLSDLQEFLNKFIVSEPIVKKPIVETNEAKASADKPKDVRKNFSPSLIKDWISDSEDEAESRPKIKKKTVKPSFSKIEFVKSKDQIQVSDGLGPQKMLIFLPNMQGNPQQDLQEKGMIDSRCSRHMTGNMSYLTNYVKINKGYVAFRGNLEEGKSLAKLTDESYVLLKVPRKNNMYSVDLKNIIPKEGLTCLFAKATSDESKLWHRRLRHLNFKTMNKLVKGNLVREAVSTACYVKNRVLVVKPHNKTPYALFHGITPMLSFIRPFGYLVIILNTIDHLGKFNGIADEEFFVGYSLNSKAFKVFNSRTRIVEETLHIRFSENTPNNEGCRPNWLFDIDALTKIMNYQPVVAEPKSSQDPGFKPFNDVGKKVNKVPIQENKCKDQEKKDSVNNTNRVNAVSSTFNAASNEVNVIGRKSSIELPDDPNMPKLEDISIFEDSNKDVFDAEADLNNLESTFQEQGKIGGSRIHKKGIDYDKIFAPVARIEAIRLFLDYALFKNFLVYQMNVKSAFLYGKIEEEVYICQPPGFEDLDFPDKVYKVEKTLYGLHQAPRAWFIQTFLDKQLDELPTHKEKYDVSFHTKKVFANMKKIGTGFSGKETPLFLTMTQKPRQPKRKTTKVPQPSESTDIAADEAVHKEGVTIWRQDIMRDTSAHTRYERVSKMSSDSLIAGVNTPRSNDDRLKHIKLMKIYTTLQKKVFDIEDELKRIQTTQQTMIDGLERRVKKLEKKQRSRTHKLKRLYKVSLTARVISSSDDEALDKEDTSNQERIDEIDANEDIALISTHDDMIIDAVVDAAQVTTAIADIPEGVMIQEPEETTTTKTASSHQPQVQDKGKGKAKLIEELEIPKKRKHQIRADKELAEKLQAEMQAEIDEEYKLAREREREREREKRERERAQKEQEANDALINIWDDIQAKIDADAQLAQRLHEEEKLQLTDAEKAKLAQKYEAETTQERSSKREGDELEQEISKKQKVENDKESKELKKCLEIIPDDGDDVTIDATPLSSKSLIIVDYKIYKEGKMNYFQIFRADGNSHMYLTFSNLLKNFNREDLEVLWRLVKVRFEKVQPVDNMDSFLLHTLKIMFEHHVKDMEESTRIS</sequence>
<feature type="compositionally biased region" description="Polar residues" evidence="2">
    <location>
        <begin position="1293"/>
        <end position="1306"/>
    </location>
</feature>
<feature type="region of interest" description="Disordered" evidence="2">
    <location>
        <begin position="1356"/>
        <end position="1377"/>
    </location>
</feature>
<feature type="domain" description="Reverse transcriptase Ty1/copia-type" evidence="3">
    <location>
        <begin position="948"/>
        <end position="1052"/>
    </location>
</feature>
<dbReference type="Pfam" id="PF25597">
    <property type="entry name" value="SH3_retrovirus"/>
    <property type="match status" value="1"/>
</dbReference>
<evidence type="ECO:0000256" key="2">
    <source>
        <dbReference type="SAM" id="MobiDB-lite"/>
    </source>
</evidence>
<gene>
    <name evidence="6" type="ORF">Tci_013378</name>
</gene>
<feature type="region of interest" description="Disordered" evidence="2">
    <location>
        <begin position="1084"/>
        <end position="1105"/>
    </location>
</feature>
<dbReference type="Pfam" id="PF07727">
    <property type="entry name" value="RVT_2"/>
    <property type="match status" value="1"/>
</dbReference>
<dbReference type="InterPro" id="IPR013103">
    <property type="entry name" value="RVT_2"/>
</dbReference>
<dbReference type="EMBL" id="BKCJ010001433">
    <property type="protein sequence ID" value="GEU41400.1"/>
    <property type="molecule type" value="Genomic_DNA"/>
</dbReference>
<evidence type="ECO:0000259" key="3">
    <source>
        <dbReference type="Pfam" id="PF07727"/>
    </source>
</evidence>
<comment type="caution">
    <text evidence="6">The sequence shown here is derived from an EMBL/GenBank/DDBJ whole genome shotgun (WGS) entry which is preliminary data.</text>
</comment>
<evidence type="ECO:0000313" key="6">
    <source>
        <dbReference type="EMBL" id="GEU41400.1"/>
    </source>
</evidence>
<reference evidence="6" key="1">
    <citation type="journal article" date="2019" name="Sci. Rep.">
        <title>Draft genome of Tanacetum cinerariifolium, the natural source of mosquito coil.</title>
        <authorList>
            <person name="Yamashiro T."/>
            <person name="Shiraishi A."/>
            <person name="Satake H."/>
            <person name="Nakayama K."/>
        </authorList>
    </citation>
    <scope>NUCLEOTIDE SEQUENCE</scope>
</reference>
<keyword evidence="1" id="KW-0175">Coiled coil</keyword>
<feature type="coiled-coil region" evidence="1">
    <location>
        <begin position="1185"/>
        <end position="1212"/>
    </location>
</feature>
<proteinExistence type="predicted"/>
<dbReference type="Pfam" id="PF14223">
    <property type="entry name" value="Retrotran_gag_2"/>
    <property type="match status" value="1"/>
</dbReference>
<evidence type="ECO:0000259" key="4">
    <source>
        <dbReference type="Pfam" id="PF13976"/>
    </source>
</evidence>
<feature type="region of interest" description="Disordered" evidence="2">
    <location>
        <begin position="1292"/>
        <end position="1312"/>
    </location>
</feature>
<accession>A0A6L2JXJ9</accession>
<feature type="domain" description="GAG-pre-integrase" evidence="4">
    <location>
        <begin position="651"/>
        <end position="703"/>
    </location>
</feature>
<evidence type="ECO:0000259" key="5">
    <source>
        <dbReference type="Pfam" id="PF25597"/>
    </source>
</evidence>
<feature type="coiled-coil region" evidence="1">
    <location>
        <begin position="387"/>
        <end position="432"/>
    </location>
</feature>
<name>A0A6L2JXJ9_TANCI</name>
<evidence type="ECO:0000256" key="1">
    <source>
        <dbReference type="SAM" id="Coils"/>
    </source>
</evidence>
<dbReference type="InterPro" id="IPR057670">
    <property type="entry name" value="SH3_retrovirus"/>
</dbReference>
<dbReference type="InterPro" id="IPR025724">
    <property type="entry name" value="GAG-pre-integrase_dom"/>
</dbReference>
<organism evidence="6">
    <name type="scientific">Tanacetum cinerariifolium</name>
    <name type="common">Dalmatian daisy</name>
    <name type="synonym">Chrysanthemum cinerariifolium</name>
    <dbReference type="NCBI Taxonomy" id="118510"/>
    <lineage>
        <taxon>Eukaryota</taxon>
        <taxon>Viridiplantae</taxon>
        <taxon>Streptophyta</taxon>
        <taxon>Embryophyta</taxon>
        <taxon>Tracheophyta</taxon>
        <taxon>Spermatophyta</taxon>
        <taxon>Magnoliopsida</taxon>
        <taxon>eudicotyledons</taxon>
        <taxon>Gunneridae</taxon>
        <taxon>Pentapetalae</taxon>
        <taxon>asterids</taxon>
        <taxon>campanulids</taxon>
        <taxon>Asterales</taxon>
        <taxon>Asteraceae</taxon>
        <taxon>Asteroideae</taxon>
        <taxon>Anthemideae</taxon>
        <taxon>Anthemidinae</taxon>
        <taxon>Tanacetum</taxon>
    </lineage>
</organism>
<protein>
    <submittedName>
        <fullName evidence="6">Uncharacterized protein</fullName>
    </submittedName>
</protein>
<feature type="domain" description="Retroviral polymerase SH3-like" evidence="5">
    <location>
        <begin position="754"/>
        <end position="801"/>
    </location>
</feature>